<evidence type="ECO:0000256" key="1">
    <source>
        <dbReference type="SAM" id="Phobius"/>
    </source>
</evidence>
<dbReference type="EMBL" id="NGAF01000053">
    <property type="protein sequence ID" value="OXR39895.1"/>
    <property type="molecule type" value="Genomic_DNA"/>
</dbReference>
<keyword evidence="1" id="KW-1133">Transmembrane helix</keyword>
<keyword evidence="3" id="KW-1185">Reference proteome</keyword>
<evidence type="ECO:0000313" key="3">
    <source>
        <dbReference type="Proteomes" id="UP000215506"/>
    </source>
</evidence>
<evidence type="ECO:0000313" key="2">
    <source>
        <dbReference type="EMBL" id="OXR39895.1"/>
    </source>
</evidence>
<comment type="caution">
    <text evidence="2">The sequence shown here is derived from an EMBL/GenBank/DDBJ whole genome shotgun (WGS) entry which is preliminary data.</text>
</comment>
<dbReference type="AlphaFoldDB" id="A0A231GTM0"/>
<proteinExistence type="predicted"/>
<name>A0A231GTM0_9NOCA</name>
<dbReference type="Proteomes" id="UP000215506">
    <property type="component" value="Unassembled WGS sequence"/>
</dbReference>
<gene>
    <name evidence="2" type="ORF">B7C42_08041</name>
</gene>
<accession>A0A231GTM0</accession>
<dbReference type="RefSeq" id="WP_039782318.1">
    <property type="nucleotide sequence ID" value="NZ_JAAXOR010000007.1"/>
</dbReference>
<organism evidence="2 3">
    <name type="scientific">Nocardia cerradoensis</name>
    <dbReference type="NCBI Taxonomy" id="85688"/>
    <lineage>
        <taxon>Bacteria</taxon>
        <taxon>Bacillati</taxon>
        <taxon>Actinomycetota</taxon>
        <taxon>Actinomycetes</taxon>
        <taxon>Mycobacteriales</taxon>
        <taxon>Nocardiaceae</taxon>
        <taxon>Nocardia</taxon>
    </lineage>
</organism>
<keyword evidence="1" id="KW-0472">Membrane</keyword>
<keyword evidence="1" id="KW-0812">Transmembrane</keyword>
<feature type="transmembrane region" description="Helical" evidence="1">
    <location>
        <begin position="75"/>
        <end position="95"/>
    </location>
</feature>
<reference evidence="2 3" key="1">
    <citation type="submission" date="2017-07" db="EMBL/GenBank/DDBJ databases">
        <title>First draft Genome Sequence of Nocardia cerradoensis isolated from human infection.</title>
        <authorList>
            <person name="Carrasco G."/>
        </authorList>
    </citation>
    <scope>NUCLEOTIDE SEQUENCE [LARGE SCALE GENOMIC DNA]</scope>
    <source>
        <strain evidence="2 3">CNM20130759</strain>
    </source>
</reference>
<feature type="transmembrane region" description="Helical" evidence="1">
    <location>
        <begin position="107"/>
        <end position="124"/>
    </location>
</feature>
<protein>
    <submittedName>
        <fullName evidence="2">Uncharacterized protein</fullName>
    </submittedName>
</protein>
<sequence length="134" mass="13631">MTDKPTVAEVAAGLALEKIRDQIEPRITAAVTETREAAQRQITEWLQSGAPAAVSGAVDGKADARDRAQRTAIQGAISTVVVAILLAVAGVIGGAGFDFTDAGDWKAVGGAAIGAVVTVVTAYLHRLVKPPADG</sequence>